<dbReference type="InterPro" id="IPR032710">
    <property type="entry name" value="NTF2-like_dom_sf"/>
</dbReference>
<feature type="domain" description="SnoaL-like" evidence="1">
    <location>
        <begin position="13"/>
        <end position="124"/>
    </location>
</feature>
<name>A0A6P0HKL1_9ACTN</name>
<dbReference type="EMBL" id="JAAGXA010000008">
    <property type="protein sequence ID" value="NEN79163.1"/>
    <property type="molecule type" value="Genomic_DNA"/>
</dbReference>
<organism evidence="2 3">
    <name type="scientific">Nocardioides zeae</name>
    <dbReference type="NCBI Taxonomy" id="1457234"/>
    <lineage>
        <taxon>Bacteria</taxon>
        <taxon>Bacillati</taxon>
        <taxon>Actinomycetota</taxon>
        <taxon>Actinomycetes</taxon>
        <taxon>Propionibacteriales</taxon>
        <taxon>Nocardioidaceae</taxon>
        <taxon>Nocardioides</taxon>
    </lineage>
</organism>
<sequence>MAPSDTPTPREVVTAFMETWRDRPLHDGAAFLAPGATAWLAHAAGAGGTEPNTGTTFSGQRWLELLQPIVDRMPGGLTVHLHRVVADGAWVVVDTESRGEVPPSSVYNMRYTFWFHVEDGLVTELRQFFDTKYGEQFFLDAHFTH</sequence>
<evidence type="ECO:0000313" key="3">
    <source>
        <dbReference type="Proteomes" id="UP000468687"/>
    </source>
</evidence>
<dbReference type="Gene3D" id="3.10.450.50">
    <property type="match status" value="1"/>
</dbReference>
<dbReference type="RefSeq" id="WP_163772702.1">
    <property type="nucleotide sequence ID" value="NZ_JAAGXA010000008.1"/>
</dbReference>
<dbReference type="InterPro" id="IPR037401">
    <property type="entry name" value="SnoaL-like"/>
</dbReference>
<evidence type="ECO:0000313" key="2">
    <source>
        <dbReference type="EMBL" id="NEN79163.1"/>
    </source>
</evidence>
<accession>A0A6P0HKL1</accession>
<reference evidence="2 3" key="1">
    <citation type="journal article" date="2014" name="Int. J. Syst. Evol. Microbiol.">
        <title>Nocardioides zeae sp. nov., isolated from the stem of Zea mays.</title>
        <authorList>
            <person name="Glaeser S.P."/>
            <person name="McInroy J.A."/>
            <person name="Busse H.J."/>
            <person name="Kampfer P."/>
        </authorList>
    </citation>
    <scope>NUCLEOTIDE SEQUENCE [LARGE SCALE GENOMIC DNA]</scope>
    <source>
        <strain evidence="2 3">JCM 30728</strain>
    </source>
</reference>
<proteinExistence type="predicted"/>
<protein>
    <recommendedName>
        <fullName evidence="1">SnoaL-like domain-containing protein</fullName>
    </recommendedName>
</protein>
<dbReference type="Pfam" id="PF12680">
    <property type="entry name" value="SnoaL_2"/>
    <property type="match status" value="1"/>
</dbReference>
<gene>
    <name evidence="2" type="ORF">G3T38_12825</name>
</gene>
<comment type="caution">
    <text evidence="2">The sequence shown here is derived from an EMBL/GenBank/DDBJ whole genome shotgun (WGS) entry which is preliminary data.</text>
</comment>
<evidence type="ECO:0000259" key="1">
    <source>
        <dbReference type="Pfam" id="PF12680"/>
    </source>
</evidence>
<dbReference type="Proteomes" id="UP000468687">
    <property type="component" value="Unassembled WGS sequence"/>
</dbReference>
<dbReference type="AlphaFoldDB" id="A0A6P0HKL1"/>
<dbReference type="SUPFAM" id="SSF54427">
    <property type="entry name" value="NTF2-like"/>
    <property type="match status" value="1"/>
</dbReference>
<keyword evidence="3" id="KW-1185">Reference proteome</keyword>